<protein>
    <submittedName>
        <fullName evidence="2">Uncharacterized protein</fullName>
    </submittedName>
</protein>
<name>A0A0J1HQ51_NIACI</name>
<keyword evidence="1" id="KW-0472">Membrane</keyword>
<feature type="transmembrane region" description="Helical" evidence="1">
    <location>
        <begin position="72"/>
        <end position="98"/>
    </location>
</feature>
<evidence type="ECO:0000256" key="1">
    <source>
        <dbReference type="SAM" id="Phobius"/>
    </source>
</evidence>
<gene>
    <name evidence="2" type="ORF">ABW02_25515</name>
</gene>
<proteinExistence type="predicted"/>
<feature type="transmembrane region" description="Helical" evidence="1">
    <location>
        <begin position="20"/>
        <end position="41"/>
    </location>
</feature>
<accession>A0A0J1HQ51</accession>
<organism evidence="2 3">
    <name type="scientific">Niallia circulans</name>
    <name type="common">Bacillus circulans</name>
    <dbReference type="NCBI Taxonomy" id="1397"/>
    <lineage>
        <taxon>Bacteria</taxon>
        <taxon>Bacillati</taxon>
        <taxon>Bacillota</taxon>
        <taxon>Bacilli</taxon>
        <taxon>Bacillales</taxon>
        <taxon>Bacillaceae</taxon>
        <taxon>Niallia</taxon>
    </lineage>
</organism>
<reference evidence="2 3" key="1">
    <citation type="submission" date="2015-05" db="EMBL/GenBank/DDBJ databases">
        <title>Whole genome sequence and identification of bacterial endophytes from Costus igneus.</title>
        <authorList>
            <person name="Lee Y.P."/>
            <person name="Gan H.M."/>
            <person name="Eng W."/>
            <person name="Wheatley M.S."/>
            <person name="Caraballo A."/>
            <person name="Polter S."/>
            <person name="Savka M.A."/>
            <person name="Hudson A.O."/>
        </authorList>
    </citation>
    <scope>NUCLEOTIDE SEQUENCE [LARGE SCALE GENOMIC DNA]</scope>
    <source>
        <strain evidence="2 3">RIT379</strain>
    </source>
</reference>
<evidence type="ECO:0000313" key="2">
    <source>
        <dbReference type="EMBL" id="KLV15831.1"/>
    </source>
</evidence>
<evidence type="ECO:0000313" key="3">
    <source>
        <dbReference type="Proteomes" id="UP000036045"/>
    </source>
</evidence>
<comment type="caution">
    <text evidence="2">The sequence shown here is derived from an EMBL/GenBank/DDBJ whole genome shotgun (WGS) entry which is preliminary data.</text>
</comment>
<sequence>MELVLKKQRIRSTKNTWTGLVSFLLSLVALTGINLGLIFEVDIFPELVFTKIPFISLLLGIIGLFTRNRSRAFAIIGISLSVFIFVFFIMMFGLAWTINPKP</sequence>
<dbReference type="Proteomes" id="UP000036045">
    <property type="component" value="Unassembled WGS sequence"/>
</dbReference>
<dbReference type="PATRIC" id="fig|1397.4.peg.4650"/>
<dbReference type="AlphaFoldDB" id="A0A0J1HQ51"/>
<keyword evidence="3" id="KW-1185">Reference proteome</keyword>
<dbReference type="EMBL" id="LDPH01000056">
    <property type="protein sequence ID" value="KLV15831.1"/>
    <property type="molecule type" value="Genomic_DNA"/>
</dbReference>
<dbReference type="RefSeq" id="WP_047945025.1">
    <property type="nucleotide sequence ID" value="NZ_JAMAUJ010000004.1"/>
</dbReference>
<feature type="transmembrane region" description="Helical" evidence="1">
    <location>
        <begin position="47"/>
        <end position="65"/>
    </location>
</feature>
<keyword evidence="1" id="KW-1133">Transmembrane helix</keyword>
<keyword evidence="1" id="KW-0812">Transmembrane</keyword>